<keyword evidence="5 8" id="KW-0812">Transmembrane</keyword>
<dbReference type="InterPro" id="IPR047817">
    <property type="entry name" value="ABC2_TM_bact-type"/>
</dbReference>
<name>A0ABW0NL83_9BURK</name>
<dbReference type="PANTHER" id="PTHR30294">
    <property type="entry name" value="MEMBRANE COMPONENT OF ABC TRANSPORTER YHHJ-RELATED"/>
    <property type="match status" value="1"/>
</dbReference>
<dbReference type="Pfam" id="PF12698">
    <property type="entry name" value="ABC2_membrane_3"/>
    <property type="match status" value="1"/>
</dbReference>
<comment type="similarity">
    <text evidence="2">Belongs to the ABC-2 integral membrane protein family.</text>
</comment>
<feature type="transmembrane region" description="Helical" evidence="8">
    <location>
        <begin position="169"/>
        <end position="193"/>
    </location>
</feature>
<accession>A0ABW0NL83</accession>
<keyword evidence="11" id="KW-1185">Reference proteome</keyword>
<evidence type="ECO:0000313" key="10">
    <source>
        <dbReference type="EMBL" id="MFC5499719.1"/>
    </source>
</evidence>
<sequence>MNLHRVLTVAAKEVRHLLRDPRSLALMFLLPAMMLFIYGYGIRLDLRQAPIGLLQEAQDADSRELAAHLAASPAFRVLRFQDRRQLRDAVGARAVWAALVIPDDYSLQLQQGRAQVQLVLDGMDANTARLLRNEVLQLVTDLALARGRPPGMVTVEMRTWFNETSESRYAIVPGVIVMVMGVVGTLMTALTIAREMESGNVALLRTTPLALGEFLAGKLLPYFVVGMLDVAGSVLVALVVFDVPLRGSLAELAGVSALFLLVVMAQGALISLNAGNQVLAAQMVQVTTFLPAFLLSGAIYAIANMPEAVQAVTLVVPARYFVTLSKAIFLKGTTQGVLWINVAALSAQLALLTLGFLRRGRVLGLR</sequence>
<evidence type="ECO:0000256" key="2">
    <source>
        <dbReference type="ARBA" id="ARBA00007783"/>
    </source>
</evidence>
<dbReference type="RefSeq" id="WP_376851970.1">
    <property type="nucleotide sequence ID" value="NZ_JBHSMF010000010.1"/>
</dbReference>
<proteinExistence type="inferred from homology"/>
<feature type="transmembrane region" description="Helical" evidence="8">
    <location>
        <begin position="278"/>
        <end position="302"/>
    </location>
</feature>
<keyword evidence="6 8" id="KW-1133">Transmembrane helix</keyword>
<evidence type="ECO:0000256" key="4">
    <source>
        <dbReference type="ARBA" id="ARBA00022475"/>
    </source>
</evidence>
<feature type="transmembrane region" description="Helical" evidence="8">
    <location>
        <begin position="219"/>
        <end position="240"/>
    </location>
</feature>
<dbReference type="PANTHER" id="PTHR30294:SF29">
    <property type="entry name" value="MULTIDRUG ABC TRANSPORTER PERMEASE YBHS-RELATED"/>
    <property type="match status" value="1"/>
</dbReference>
<evidence type="ECO:0000256" key="3">
    <source>
        <dbReference type="ARBA" id="ARBA00022448"/>
    </source>
</evidence>
<feature type="transmembrane region" description="Helical" evidence="8">
    <location>
        <begin position="24"/>
        <end position="42"/>
    </location>
</feature>
<dbReference type="InterPro" id="IPR013525">
    <property type="entry name" value="ABC2_TM"/>
</dbReference>
<dbReference type="InterPro" id="IPR051449">
    <property type="entry name" value="ABC-2_transporter_component"/>
</dbReference>
<organism evidence="10 11">
    <name type="scientific">Caenimonas terrae</name>
    <dbReference type="NCBI Taxonomy" id="696074"/>
    <lineage>
        <taxon>Bacteria</taxon>
        <taxon>Pseudomonadati</taxon>
        <taxon>Pseudomonadota</taxon>
        <taxon>Betaproteobacteria</taxon>
        <taxon>Burkholderiales</taxon>
        <taxon>Comamonadaceae</taxon>
        <taxon>Caenimonas</taxon>
    </lineage>
</organism>
<keyword evidence="4" id="KW-1003">Cell membrane</keyword>
<reference evidence="11" key="1">
    <citation type="journal article" date="2019" name="Int. J. Syst. Evol. Microbiol.">
        <title>The Global Catalogue of Microorganisms (GCM) 10K type strain sequencing project: providing services to taxonomists for standard genome sequencing and annotation.</title>
        <authorList>
            <consortium name="The Broad Institute Genomics Platform"/>
            <consortium name="The Broad Institute Genome Sequencing Center for Infectious Disease"/>
            <person name="Wu L."/>
            <person name="Ma J."/>
        </authorList>
    </citation>
    <scope>NUCLEOTIDE SEQUENCE [LARGE SCALE GENOMIC DNA]</scope>
    <source>
        <strain evidence="11">CCUG 57401</strain>
    </source>
</reference>
<evidence type="ECO:0000259" key="9">
    <source>
        <dbReference type="PROSITE" id="PS51012"/>
    </source>
</evidence>
<evidence type="ECO:0000313" key="11">
    <source>
        <dbReference type="Proteomes" id="UP001596037"/>
    </source>
</evidence>
<feature type="domain" description="ABC transmembrane type-2" evidence="9">
    <location>
        <begin position="125"/>
        <end position="360"/>
    </location>
</feature>
<gene>
    <name evidence="10" type="ORF">ACFPOE_19405</name>
</gene>
<dbReference type="EMBL" id="JBHSMF010000010">
    <property type="protein sequence ID" value="MFC5499719.1"/>
    <property type="molecule type" value="Genomic_DNA"/>
</dbReference>
<evidence type="ECO:0000256" key="6">
    <source>
        <dbReference type="ARBA" id="ARBA00022989"/>
    </source>
</evidence>
<evidence type="ECO:0000256" key="7">
    <source>
        <dbReference type="ARBA" id="ARBA00023136"/>
    </source>
</evidence>
<feature type="transmembrane region" description="Helical" evidence="8">
    <location>
        <begin position="336"/>
        <end position="357"/>
    </location>
</feature>
<evidence type="ECO:0000256" key="8">
    <source>
        <dbReference type="SAM" id="Phobius"/>
    </source>
</evidence>
<dbReference type="Proteomes" id="UP001596037">
    <property type="component" value="Unassembled WGS sequence"/>
</dbReference>
<comment type="subcellular location">
    <subcellularLocation>
        <location evidence="1">Cell membrane</location>
        <topology evidence="1">Multi-pass membrane protein</topology>
    </subcellularLocation>
</comment>
<keyword evidence="3" id="KW-0813">Transport</keyword>
<evidence type="ECO:0000256" key="5">
    <source>
        <dbReference type="ARBA" id="ARBA00022692"/>
    </source>
</evidence>
<evidence type="ECO:0000256" key="1">
    <source>
        <dbReference type="ARBA" id="ARBA00004651"/>
    </source>
</evidence>
<feature type="transmembrane region" description="Helical" evidence="8">
    <location>
        <begin position="252"/>
        <end position="272"/>
    </location>
</feature>
<keyword evidence="7 8" id="KW-0472">Membrane</keyword>
<protein>
    <submittedName>
        <fullName evidence="10">ABC transporter permease</fullName>
    </submittedName>
</protein>
<comment type="caution">
    <text evidence="10">The sequence shown here is derived from an EMBL/GenBank/DDBJ whole genome shotgun (WGS) entry which is preliminary data.</text>
</comment>
<dbReference type="PROSITE" id="PS51012">
    <property type="entry name" value="ABC_TM2"/>
    <property type="match status" value="1"/>
</dbReference>